<dbReference type="Proteomes" id="UP000620874">
    <property type="component" value="Unassembled WGS sequence"/>
</dbReference>
<keyword evidence="1" id="KW-0732">Signal</keyword>
<keyword evidence="3" id="KW-1185">Reference proteome</keyword>
<evidence type="ECO:0000313" key="2">
    <source>
        <dbReference type="EMBL" id="MBD8040424.1"/>
    </source>
</evidence>
<name>A0ABR8Y880_9BACT</name>
<evidence type="ECO:0000256" key="1">
    <source>
        <dbReference type="SAM" id="SignalP"/>
    </source>
</evidence>
<proteinExistence type="predicted"/>
<gene>
    <name evidence="2" type="ORF">H9625_08240</name>
</gene>
<dbReference type="PROSITE" id="PS51257">
    <property type="entry name" value="PROKAR_LIPOPROTEIN"/>
    <property type="match status" value="1"/>
</dbReference>
<protein>
    <recommendedName>
        <fullName evidence="4">Lipoprotein</fullName>
    </recommendedName>
</protein>
<sequence length="242" mass="26604">MKTKQSVFALVAIASLAFASCGGNGTSSSGVAKKSLFGDIPELYEEKAVDLLKEAASMQGKEASMGEALGLIAKMQVMYEEAGKEAQPLADKLVGEKVAYELSDSLSYQLVSDIEVKKVSLPEYALFGGGEQTTRLHVNFDIVMTQNSEEYIRLYYLIMDDDTPIGYGSCSGLGKHAVGDTIHVKDKITAPDVPAKYAKACNMLKFVTEYTYYSQRDALREQAKKWNEELEAKYGIKKEDDK</sequence>
<feature type="chain" id="PRO_5045597246" description="Lipoprotein" evidence="1">
    <location>
        <begin position="20"/>
        <end position="242"/>
    </location>
</feature>
<feature type="signal peptide" evidence="1">
    <location>
        <begin position="1"/>
        <end position="19"/>
    </location>
</feature>
<evidence type="ECO:0008006" key="4">
    <source>
        <dbReference type="Google" id="ProtNLM"/>
    </source>
</evidence>
<dbReference type="RefSeq" id="WP_191763846.1">
    <property type="nucleotide sequence ID" value="NZ_JACSPP010000020.1"/>
</dbReference>
<comment type="caution">
    <text evidence="2">The sequence shown here is derived from an EMBL/GenBank/DDBJ whole genome shotgun (WGS) entry which is preliminary data.</text>
</comment>
<accession>A0ABR8Y880</accession>
<dbReference type="EMBL" id="JACSPP010000020">
    <property type="protein sequence ID" value="MBD8040424.1"/>
    <property type="molecule type" value="Genomic_DNA"/>
</dbReference>
<reference evidence="2 3" key="1">
    <citation type="submission" date="2020-08" db="EMBL/GenBank/DDBJ databases">
        <title>A Genomic Blueprint of the Chicken Gut Microbiome.</title>
        <authorList>
            <person name="Gilroy R."/>
            <person name="Ravi A."/>
            <person name="Getino M."/>
            <person name="Pursley I."/>
            <person name="Horton D.L."/>
            <person name="Alikhan N.-F."/>
            <person name="Baker D."/>
            <person name="Gharbi K."/>
            <person name="Hall N."/>
            <person name="Watson M."/>
            <person name="Adriaenssens E.M."/>
            <person name="Foster-Nyarko E."/>
            <person name="Jarju S."/>
            <person name="Secka A."/>
            <person name="Antonio M."/>
            <person name="Oren A."/>
            <person name="Chaudhuri R."/>
            <person name="La Ragione R.M."/>
            <person name="Hildebrand F."/>
            <person name="Pallen M.J."/>
        </authorList>
    </citation>
    <scope>NUCLEOTIDE SEQUENCE [LARGE SCALE GENOMIC DNA]</scope>
    <source>
        <strain evidence="2 3">Sa1CVN1</strain>
    </source>
</reference>
<organism evidence="2 3">
    <name type="scientific">Phocaeicola intestinalis</name>
    <dbReference type="NCBI Taxonomy" id="2762212"/>
    <lineage>
        <taxon>Bacteria</taxon>
        <taxon>Pseudomonadati</taxon>
        <taxon>Bacteroidota</taxon>
        <taxon>Bacteroidia</taxon>
        <taxon>Bacteroidales</taxon>
        <taxon>Bacteroidaceae</taxon>
        <taxon>Phocaeicola</taxon>
    </lineage>
</organism>
<evidence type="ECO:0000313" key="3">
    <source>
        <dbReference type="Proteomes" id="UP000620874"/>
    </source>
</evidence>